<evidence type="ECO:0000313" key="2">
    <source>
        <dbReference type="EMBL" id="OOR07654.1"/>
    </source>
</evidence>
<comment type="caution">
    <text evidence="2">The sequence shown here is derived from an EMBL/GenBank/DDBJ whole genome shotgun (WGS) entry which is preliminary data.</text>
</comment>
<feature type="transmembrane region" description="Helical" evidence="1">
    <location>
        <begin position="34"/>
        <end position="55"/>
    </location>
</feature>
<proteinExistence type="predicted"/>
<name>A0A1S9TCD4_BACCE</name>
<sequence length="65" mass="7684">MKVLNNNYKVLLCIILGIAFNVWAYERTLIEAIFALAYLMLFLFILFATCYFIVWSKGRDMKSEH</sequence>
<evidence type="ECO:0000313" key="3">
    <source>
        <dbReference type="Proteomes" id="UP000190906"/>
    </source>
</evidence>
<dbReference type="Proteomes" id="UP000190906">
    <property type="component" value="Unassembled WGS sequence"/>
</dbReference>
<keyword evidence="1" id="KW-0472">Membrane</keyword>
<protein>
    <submittedName>
        <fullName evidence="2">Uncharacterized protein</fullName>
    </submittedName>
</protein>
<evidence type="ECO:0000256" key="1">
    <source>
        <dbReference type="SAM" id="Phobius"/>
    </source>
</evidence>
<accession>A0A1S9TCD4</accession>
<dbReference type="AlphaFoldDB" id="A0A1S9TCD4"/>
<keyword evidence="1" id="KW-1133">Transmembrane helix</keyword>
<reference evidence="2 3" key="1">
    <citation type="submission" date="2017-01" db="EMBL/GenBank/DDBJ databases">
        <title>Bacillus cereus isolates.</title>
        <authorList>
            <person name="Beno S.M."/>
        </authorList>
    </citation>
    <scope>NUCLEOTIDE SEQUENCE [LARGE SCALE GENOMIC DNA]</scope>
    <source>
        <strain evidence="2 3">FSL H8-0485</strain>
    </source>
</reference>
<keyword evidence="1" id="KW-0812">Transmembrane</keyword>
<organism evidence="2 3">
    <name type="scientific">Bacillus cereus</name>
    <dbReference type="NCBI Taxonomy" id="1396"/>
    <lineage>
        <taxon>Bacteria</taxon>
        <taxon>Bacillati</taxon>
        <taxon>Bacillota</taxon>
        <taxon>Bacilli</taxon>
        <taxon>Bacillales</taxon>
        <taxon>Bacillaceae</taxon>
        <taxon>Bacillus</taxon>
        <taxon>Bacillus cereus group</taxon>
    </lineage>
</organism>
<dbReference type="EMBL" id="MUAJ01000065">
    <property type="protein sequence ID" value="OOR07654.1"/>
    <property type="molecule type" value="Genomic_DNA"/>
</dbReference>
<gene>
    <name evidence="2" type="ORF">BW897_30125</name>
</gene>